<protein>
    <submittedName>
        <fullName evidence="7">Major royal jelly protein 3</fullName>
    </submittedName>
</protein>
<keyword evidence="5" id="KW-0325">Glycoprotein</keyword>
<dbReference type="PRINTS" id="PR01366">
    <property type="entry name" value="ROYALJELLY"/>
</dbReference>
<proteinExistence type="inferred from homology"/>
<dbReference type="PANTHER" id="PTHR10009">
    <property type="entry name" value="PROTEIN YELLOW-RELATED"/>
    <property type="match status" value="1"/>
</dbReference>
<dbReference type="Proteomes" id="UP000078540">
    <property type="component" value="Unassembled WGS sequence"/>
</dbReference>
<comment type="subcellular location">
    <subcellularLocation>
        <location evidence="1">Secreted</location>
    </subcellularLocation>
</comment>
<comment type="similarity">
    <text evidence="2">Belongs to the major royal jelly protein family.</text>
</comment>
<evidence type="ECO:0000256" key="4">
    <source>
        <dbReference type="ARBA" id="ARBA00022729"/>
    </source>
</evidence>
<dbReference type="GO" id="GO:0005576">
    <property type="term" value="C:extracellular region"/>
    <property type="evidence" value="ECO:0007669"/>
    <property type="project" value="UniProtKB-SubCell"/>
</dbReference>
<keyword evidence="4 6" id="KW-0732">Signal</keyword>
<dbReference type="AlphaFoldDB" id="A0A151I3L7"/>
<evidence type="ECO:0000256" key="3">
    <source>
        <dbReference type="ARBA" id="ARBA00022525"/>
    </source>
</evidence>
<evidence type="ECO:0000256" key="2">
    <source>
        <dbReference type="ARBA" id="ARBA00009127"/>
    </source>
</evidence>
<evidence type="ECO:0000313" key="7">
    <source>
        <dbReference type="EMBL" id="KYM83932.1"/>
    </source>
</evidence>
<dbReference type="Pfam" id="PF03022">
    <property type="entry name" value="MRJP"/>
    <property type="match status" value="1"/>
</dbReference>
<dbReference type="EMBL" id="KQ976474">
    <property type="protein sequence ID" value="KYM83932.1"/>
    <property type="molecule type" value="Genomic_DNA"/>
</dbReference>
<keyword evidence="8" id="KW-1185">Reference proteome</keyword>
<dbReference type="PANTHER" id="PTHR10009:SF7">
    <property type="entry name" value="GH10609P-RELATED"/>
    <property type="match status" value="1"/>
</dbReference>
<sequence length="204" mass="23333">MKRFFLVILLLSMTIMSFGKLLPKYEWKYLDILWDNPRQKEEAMYFGKYDPNLAYLYDIDRANDGRVFITAMRDKGIPVGVLTVTEKQGEGGPLLRPYPDWSWYKDDCKGITGGVYQIQIKCNHLFIVDGGRIGDDQLCLPQLLIFDLSTDKLVKRVTIPFNIAHNKTGIGLIASIAVFAPICQNVKDNANVSIFFLIKKNYLI</sequence>
<dbReference type="Gene3D" id="2.120.10.30">
    <property type="entry name" value="TolB, C-terminal domain"/>
    <property type="match status" value="1"/>
</dbReference>
<reference evidence="7 8" key="1">
    <citation type="submission" date="2015-09" db="EMBL/GenBank/DDBJ databases">
        <title>Atta colombica WGS genome.</title>
        <authorList>
            <person name="Nygaard S."/>
            <person name="Hu H."/>
            <person name="Boomsma J."/>
            <person name="Zhang G."/>
        </authorList>
    </citation>
    <scope>NUCLEOTIDE SEQUENCE [LARGE SCALE GENOMIC DNA]</scope>
    <source>
        <strain evidence="7">Treedump-2</strain>
        <tissue evidence="7">Whole body</tissue>
    </source>
</reference>
<evidence type="ECO:0000256" key="5">
    <source>
        <dbReference type="ARBA" id="ARBA00023180"/>
    </source>
</evidence>
<gene>
    <name evidence="7" type="ORF">ALC53_05639</name>
</gene>
<dbReference type="InterPro" id="IPR011042">
    <property type="entry name" value="6-blade_b-propeller_TolB-like"/>
</dbReference>
<evidence type="ECO:0000256" key="6">
    <source>
        <dbReference type="SAM" id="SignalP"/>
    </source>
</evidence>
<keyword evidence="3" id="KW-0964">Secreted</keyword>
<feature type="signal peptide" evidence="6">
    <location>
        <begin position="1"/>
        <end position="19"/>
    </location>
</feature>
<organism evidence="7 8">
    <name type="scientific">Atta colombica</name>
    <dbReference type="NCBI Taxonomy" id="520822"/>
    <lineage>
        <taxon>Eukaryota</taxon>
        <taxon>Metazoa</taxon>
        <taxon>Ecdysozoa</taxon>
        <taxon>Arthropoda</taxon>
        <taxon>Hexapoda</taxon>
        <taxon>Insecta</taxon>
        <taxon>Pterygota</taxon>
        <taxon>Neoptera</taxon>
        <taxon>Endopterygota</taxon>
        <taxon>Hymenoptera</taxon>
        <taxon>Apocrita</taxon>
        <taxon>Aculeata</taxon>
        <taxon>Formicoidea</taxon>
        <taxon>Formicidae</taxon>
        <taxon>Myrmicinae</taxon>
        <taxon>Atta</taxon>
    </lineage>
</organism>
<evidence type="ECO:0000256" key="1">
    <source>
        <dbReference type="ARBA" id="ARBA00004613"/>
    </source>
</evidence>
<feature type="chain" id="PRO_5007581927" evidence="6">
    <location>
        <begin position="20"/>
        <end position="204"/>
    </location>
</feature>
<accession>A0A151I3L7</accession>
<evidence type="ECO:0000313" key="8">
    <source>
        <dbReference type="Proteomes" id="UP000078540"/>
    </source>
</evidence>
<dbReference type="InterPro" id="IPR017996">
    <property type="entry name" value="MRJP/yellow-related"/>
</dbReference>
<name>A0A151I3L7_9HYME</name>